<protein>
    <submittedName>
        <fullName evidence="2">Uncharacterized protein</fullName>
    </submittedName>
</protein>
<evidence type="ECO:0000313" key="2">
    <source>
        <dbReference type="EMBL" id="CAG2231935.1"/>
    </source>
</evidence>
<feature type="compositionally biased region" description="Basic and acidic residues" evidence="1">
    <location>
        <begin position="114"/>
        <end position="126"/>
    </location>
</feature>
<name>A0A8S3TEM0_MYTED</name>
<dbReference type="EMBL" id="CAJPWZ010002160">
    <property type="protein sequence ID" value="CAG2231935.1"/>
    <property type="molecule type" value="Genomic_DNA"/>
</dbReference>
<feature type="compositionally biased region" description="Basic and acidic residues" evidence="1">
    <location>
        <begin position="46"/>
        <end position="66"/>
    </location>
</feature>
<gene>
    <name evidence="2" type="ORF">MEDL_44655</name>
</gene>
<evidence type="ECO:0000313" key="3">
    <source>
        <dbReference type="Proteomes" id="UP000683360"/>
    </source>
</evidence>
<keyword evidence="3" id="KW-1185">Reference proteome</keyword>
<dbReference type="Proteomes" id="UP000683360">
    <property type="component" value="Unassembled WGS sequence"/>
</dbReference>
<feature type="region of interest" description="Disordered" evidence="1">
    <location>
        <begin position="102"/>
        <end position="126"/>
    </location>
</feature>
<accession>A0A8S3TEM0</accession>
<comment type="caution">
    <text evidence="2">The sequence shown here is derived from an EMBL/GenBank/DDBJ whole genome shotgun (WGS) entry which is preliminary data.</text>
</comment>
<evidence type="ECO:0000256" key="1">
    <source>
        <dbReference type="SAM" id="MobiDB-lite"/>
    </source>
</evidence>
<organism evidence="2 3">
    <name type="scientific">Mytilus edulis</name>
    <name type="common">Blue mussel</name>
    <dbReference type="NCBI Taxonomy" id="6550"/>
    <lineage>
        <taxon>Eukaryota</taxon>
        <taxon>Metazoa</taxon>
        <taxon>Spiralia</taxon>
        <taxon>Lophotrochozoa</taxon>
        <taxon>Mollusca</taxon>
        <taxon>Bivalvia</taxon>
        <taxon>Autobranchia</taxon>
        <taxon>Pteriomorphia</taxon>
        <taxon>Mytilida</taxon>
        <taxon>Mytiloidea</taxon>
        <taxon>Mytilidae</taxon>
        <taxon>Mytilinae</taxon>
        <taxon>Mytilus</taxon>
    </lineage>
</organism>
<sequence length="172" mass="19294">MDQNADVLQGKKEHTDQLTEIEQLTEEEEITLREPTVRRHKNSNRGKIDLRGVGRNDKVGKNEFKPSKSSLAVRKGKVRDETFELTGGHGVEDNKDTKVRGAKVKTRTGGRKRKAEESAKEARTRLKDTVSSYPATYELPSRNSSNIAKTSYGIMITGNYAPMWNSAETAEE</sequence>
<feature type="compositionally biased region" description="Basic residues" evidence="1">
    <location>
        <begin position="102"/>
        <end position="113"/>
    </location>
</feature>
<proteinExistence type="predicted"/>
<reference evidence="2" key="1">
    <citation type="submission" date="2021-03" db="EMBL/GenBank/DDBJ databases">
        <authorList>
            <person name="Bekaert M."/>
        </authorList>
    </citation>
    <scope>NUCLEOTIDE SEQUENCE</scope>
</reference>
<feature type="region of interest" description="Disordered" evidence="1">
    <location>
        <begin position="1"/>
        <end position="75"/>
    </location>
</feature>
<dbReference type="AlphaFoldDB" id="A0A8S3TEM0"/>